<feature type="compositionally biased region" description="Basic and acidic residues" evidence="1">
    <location>
        <begin position="822"/>
        <end position="833"/>
    </location>
</feature>
<feature type="region of interest" description="Disordered" evidence="1">
    <location>
        <begin position="573"/>
        <end position="611"/>
    </location>
</feature>
<proteinExistence type="predicted"/>
<gene>
    <name evidence="2" type="ORF">MCOR_23416</name>
</gene>
<feature type="compositionally biased region" description="Low complexity" evidence="1">
    <location>
        <begin position="169"/>
        <end position="184"/>
    </location>
</feature>
<protein>
    <submittedName>
        <fullName evidence="2">Uncharacterized protein</fullName>
    </submittedName>
</protein>
<accession>A0A6J8BXH6</accession>
<feature type="compositionally biased region" description="Basic and acidic residues" evidence="1">
    <location>
        <begin position="840"/>
        <end position="854"/>
    </location>
</feature>
<feature type="region of interest" description="Disordered" evidence="1">
    <location>
        <begin position="155"/>
        <end position="225"/>
    </location>
</feature>
<dbReference type="EMBL" id="CACVKT020004142">
    <property type="protein sequence ID" value="CAC5388136.1"/>
    <property type="molecule type" value="Genomic_DNA"/>
</dbReference>
<feature type="compositionally biased region" description="Polar residues" evidence="1">
    <location>
        <begin position="491"/>
        <end position="509"/>
    </location>
</feature>
<keyword evidence="3" id="KW-1185">Reference proteome</keyword>
<feature type="region of interest" description="Disordered" evidence="1">
    <location>
        <begin position="271"/>
        <end position="293"/>
    </location>
</feature>
<dbReference type="OrthoDB" id="6120255at2759"/>
<sequence>MGSRLQTVIPNGISVSDIYPVSTRMGSRLQTVIPNGIPVSDIYPEWDPDFRCLSRLILPISPGFHWDPDGSRFHFLLGQICINKLLKLESQKCKISVGGLVSCIVLFVLVLLCVCGDSEKRKEDEIADIGKSVGGTFIKNESLDPHSVVINVENGVQPVENGRLPPEPGSRSSYRSSGSSPQPGGHRELPAPPTSSLNSSLKTPDDDDEEDADYDHLTTSKSSAKRASNYDHIKMSAEGKVLVEEHKTPEHFYSEVKSKKEKANVITDRPLSSANTCAEDEEGDYDTLNEGSDGSMAEVKRVSVVKVISVEDPYAKLKEEGSGGSFTDIDPYSKVKDDPYSKFKDDFESDSGQSFNPYSKVKDDPYSKVKEDPYSKVKDDPYSKVKDDPQYSGVKDYDPYNRVDDDMDSLANSQIEDPYNKVNERDMESGASGTSTVIDAYASVEPRSTRTNQVTRINVTKSANISHNGTEFNVVENTTNEYAVVMKSRSDTTPTPTSQHPFTFQSQETDPYMLPPEPPRRYNEYAEPDDALLGGAGSQRSSVQVDSTRSSLVQISSQRSSLVQIGSQRSSLVQNDLSSPDQAVTAGAGAAGAGAAGTTQQTTQKREPPYHKITARESLASINQRLARNTYETVAETVADQQAEAATLPLLENFYATVEGGSGDGVVTNQGNHGSRNRLNQSPCMDHYAEIGATGGRSHNVPAPPSLDSLHIMTKSADGRLPNGAGSPVEMESNSNHRRTLSNQETVTLDPNYQTVRDCISDMAASSDPNYESVQEAESRRPFSIVTKQNGTKLIREHFYEEVKPASEADNVKKRVLRSHMYEDIDDVKEQKKQLKKNPKHDDVWKRRSDAENN</sequence>
<feature type="compositionally biased region" description="Basic and acidic residues" evidence="1">
    <location>
        <begin position="331"/>
        <end position="346"/>
    </location>
</feature>
<feature type="compositionally biased region" description="Basic and acidic residues" evidence="1">
    <location>
        <begin position="418"/>
        <end position="428"/>
    </location>
</feature>
<evidence type="ECO:0000313" key="3">
    <source>
        <dbReference type="Proteomes" id="UP000507470"/>
    </source>
</evidence>
<feature type="compositionally biased region" description="Basic and acidic residues" evidence="1">
    <location>
        <begin position="360"/>
        <end position="404"/>
    </location>
</feature>
<dbReference type="AlphaFoldDB" id="A0A6J8BXH6"/>
<evidence type="ECO:0000256" key="1">
    <source>
        <dbReference type="SAM" id="MobiDB-lite"/>
    </source>
</evidence>
<feature type="region of interest" description="Disordered" evidence="1">
    <location>
        <begin position="313"/>
        <end position="433"/>
    </location>
</feature>
<feature type="region of interest" description="Disordered" evidence="1">
    <location>
        <begin position="489"/>
        <end position="545"/>
    </location>
</feature>
<reference evidence="2 3" key="1">
    <citation type="submission" date="2020-06" db="EMBL/GenBank/DDBJ databases">
        <authorList>
            <person name="Li R."/>
            <person name="Bekaert M."/>
        </authorList>
    </citation>
    <scope>NUCLEOTIDE SEQUENCE [LARGE SCALE GENOMIC DNA]</scope>
    <source>
        <strain evidence="3">wild</strain>
    </source>
</reference>
<dbReference type="Proteomes" id="UP000507470">
    <property type="component" value="Unassembled WGS sequence"/>
</dbReference>
<feature type="compositionally biased region" description="Acidic residues" evidence="1">
    <location>
        <begin position="278"/>
        <end position="287"/>
    </location>
</feature>
<evidence type="ECO:0000313" key="2">
    <source>
        <dbReference type="EMBL" id="CAC5388136.1"/>
    </source>
</evidence>
<name>A0A6J8BXH6_MYTCO</name>
<organism evidence="2 3">
    <name type="scientific">Mytilus coruscus</name>
    <name type="common">Sea mussel</name>
    <dbReference type="NCBI Taxonomy" id="42192"/>
    <lineage>
        <taxon>Eukaryota</taxon>
        <taxon>Metazoa</taxon>
        <taxon>Spiralia</taxon>
        <taxon>Lophotrochozoa</taxon>
        <taxon>Mollusca</taxon>
        <taxon>Bivalvia</taxon>
        <taxon>Autobranchia</taxon>
        <taxon>Pteriomorphia</taxon>
        <taxon>Mytilida</taxon>
        <taxon>Mytiloidea</taxon>
        <taxon>Mytilidae</taxon>
        <taxon>Mytilinae</taxon>
        <taxon>Mytilus</taxon>
    </lineage>
</organism>
<feature type="region of interest" description="Disordered" evidence="1">
    <location>
        <begin position="822"/>
        <end position="854"/>
    </location>
</feature>